<evidence type="ECO:0000313" key="2">
    <source>
        <dbReference type="EMBL" id="MQM20876.1"/>
    </source>
</evidence>
<feature type="region of interest" description="Disordered" evidence="1">
    <location>
        <begin position="1"/>
        <end position="21"/>
    </location>
</feature>
<dbReference type="PANTHER" id="PTHR48258:SF4">
    <property type="entry name" value="DUF4216 DOMAIN-CONTAINING PROTEIN"/>
    <property type="match status" value="1"/>
</dbReference>
<proteinExistence type="predicted"/>
<comment type="caution">
    <text evidence="2">The sequence shown here is derived from an EMBL/GenBank/DDBJ whole genome shotgun (WGS) entry which is preliminary data.</text>
</comment>
<reference evidence="2" key="1">
    <citation type="submission" date="2017-07" db="EMBL/GenBank/DDBJ databases">
        <title>Taro Niue Genome Assembly and Annotation.</title>
        <authorList>
            <person name="Atibalentja N."/>
            <person name="Keating K."/>
            <person name="Fields C.J."/>
        </authorList>
    </citation>
    <scope>NUCLEOTIDE SEQUENCE</scope>
    <source>
        <strain evidence="2">Niue_2</strain>
        <tissue evidence="2">Leaf</tissue>
    </source>
</reference>
<accession>A0A843XNH0</accession>
<dbReference type="PANTHER" id="PTHR48258">
    <property type="entry name" value="DUF4218 DOMAIN-CONTAINING PROTEIN-RELATED"/>
    <property type="match status" value="1"/>
</dbReference>
<keyword evidence="3" id="KW-1185">Reference proteome</keyword>
<dbReference type="AlphaFoldDB" id="A0A843XNH0"/>
<gene>
    <name evidence="2" type="ORF">Taro_053906</name>
</gene>
<feature type="non-terminal residue" evidence="2">
    <location>
        <position position="145"/>
    </location>
</feature>
<dbReference type="OrthoDB" id="783578at2759"/>
<organism evidence="2 3">
    <name type="scientific">Colocasia esculenta</name>
    <name type="common">Wild taro</name>
    <name type="synonym">Arum esculentum</name>
    <dbReference type="NCBI Taxonomy" id="4460"/>
    <lineage>
        <taxon>Eukaryota</taxon>
        <taxon>Viridiplantae</taxon>
        <taxon>Streptophyta</taxon>
        <taxon>Embryophyta</taxon>
        <taxon>Tracheophyta</taxon>
        <taxon>Spermatophyta</taxon>
        <taxon>Magnoliopsida</taxon>
        <taxon>Liliopsida</taxon>
        <taxon>Araceae</taxon>
        <taxon>Aroideae</taxon>
        <taxon>Colocasieae</taxon>
        <taxon>Colocasia</taxon>
    </lineage>
</organism>
<dbReference type="EMBL" id="NMUH01010305">
    <property type="protein sequence ID" value="MQM20876.1"/>
    <property type="molecule type" value="Genomic_DNA"/>
</dbReference>
<protein>
    <submittedName>
        <fullName evidence="2">Uncharacterized protein</fullName>
    </submittedName>
</protein>
<evidence type="ECO:0000313" key="3">
    <source>
        <dbReference type="Proteomes" id="UP000652761"/>
    </source>
</evidence>
<sequence length="145" mass="17240">MYFDPEIQTRRTRPPRNDDGGDSFHSDWLSIFKYPGRAYGRSSCRMLNDRELHCAEIYILLNCMEVESYVAQFDSELIQRCPYLSDMKVEKEREKSLASWLKYRVENGFIPDQRIREISYGPSKVARTYPAFIVNGYRFHTRQYG</sequence>
<dbReference type="Proteomes" id="UP000652761">
    <property type="component" value="Unassembled WGS sequence"/>
</dbReference>
<name>A0A843XNH0_COLES</name>
<evidence type="ECO:0000256" key="1">
    <source>
        <dbReference type="SAM" id="MobiDB-lite"/>
    </source>
</evidence>